<evidence type="ECO:0000313" key="2">
    <source>
        <dbReference type="Proteomes" id="UP000823674"/>
    </source>
</evidence>
<organism evidence="1 2">
    <name type="scientific">Brassica rapa subsp. trilocularis</name>
    <dbReference type="NCBI Taxonomy" id="1813537"/>
    <lineage>
        <taxon>Eukaryota</taxon>
        <taxon>Viridiplantae</taxon>
        <taxon>Streptophyta</taxon>
        <taxon>Embryophyta</taxon>
        <taxon>Tracheophyta</taxon>
        <taxon>Spermatophyta</taxon>
        <taxon>Magnoliopsida</taxon>
        <taxon>eudicotyledons</taxon>
        <taxon>Gunneridae</taxon>
        <taxon>Pentapetalae</taxon>
        <taxon>rosids</taxon>
        <taxon>malvids</taxon>
        <taxon>Brassicales</taxon>
        <taxon>Brassicaceae</taxon>
        <taxon>Brassiceae</taxon>
        <taxon>Brassica</taxon>
    </lineage>
</organism>
<dbReference type="Proteomes" id="UP000823674">
    <property type="component" value="Chromosome A04"/>
</dbReference>
<name>A0ABQ7MQJ6_BRACM</name>
<proteinExistence type="predicted"/>
<sequence>MTRSIFLDCRSEVLRILPIALDQQPKNTNALIVYNSRLFNPTKQYPIVSSSRQGLISYEIRT</sequence>
<accession>A0ABQ7MQJ6</accession>
<gene>
    <name evidence="1" type="primary">A04g501960.1_BraROA</name>
    <name evidence="1" type="ORF">IGI04_014743</name>
</gene>
<evidence type="ECO:0000313" key="1">
    <source>
        <dbReference type="EMBL" id="KAG5400136.1"/>
    </source>
</evidence>
<keyword evidence="2" id="KW-1185">Reference proteome</keyword>
<reference evidence="1 2" key="1">
    <citation type="submission" date="2021-03" db="EMBL/GenBank/DDBJ databases">
        <authorList>
            <person name="King G.J."/>
            <person name="Bancroft I."/>
            <person name="Baten A."/>
            <person name="Bloomfield J."/>
            <person name="Borpatragohain P."/>
            <person name="He Z."/>
            <person name="Irish N."/>
            <person name="Irwin J."/>
            <person name="Liu K."/>
            <person name="Mauleon R.P."/>
            <person name="Moore J."/>
            <person name="Morris R."/>
            <person name="Ostergaard L."/>
            <person name="Wang B."/>
            <person name="Wells R."/>
        </authorList>
    </citation>
    <scope>NUCLEOTIDE SEQUENCE [LARGE SCALE GENOMIC DNA]</scope>
    <source>
        <strain evidence="1">R-o-18</strain>
        <tissue evidence="1">Leaf</tissue>
    </source>
</reference>
<dbReference type="EMBL" id="JADBGQ010000004">
    <property type="protein sequence ID" value="KAG5400136.1"/>
    <property type="molecule type" value="Genomic_DNA"/>
</dbReference>
<protein>
    <submittedName>
        <fullName evidence="1">Uncharacterized protein</fullName>
    </submittedName>
</protein>
<comment type="caution">
    <text evidence="1">The sequence shown here is derived from an EMBL/GenBank/DDBJ whole genome shotgun (WGS) entry which is preliminary data.</text>
</comment>